<accession>A0A1H7YV30</accession>
<gene>
    <name evidence="1" type="ORF">SAMN05216180_0256</name>
</gene>
<protein>
    <recommendedName>
        <fullName evidence="3">DUF3604 domain-containing protein</fullName>
    </recommendedName>
</protein>
<dbReference type="AlphaFoldDB" id="A0A1H7YV30"/>
<evidence type="ECO:0000313" key="2">
    <source>
        <dbReference type="Proteomes" id="UP000199158"/>
    </source>
</evidence>
<dbReference type="InterPro" id="IPR016195">
    <property type="entry name" value="Pol/histidinol_Pase-like"/>
</dbReference>
<keyword evidence="2" id="KW-1185">Reference proteome</keyword>
<proteinExistence type="predicted"/>
<dbReference type="OrthoDB" id="543560at2"/>
<name>A0A1H7YV30_9FIRM</name>
<dbReference type="Gene3D" id="3.20.20.140">
    <property type="entry name" value="Metal-dependent hydrolases"/>
    <property type="match status" value="1"/>
</dbReference>
<reference evidence="1 2" key="1">
    <citation type="submission" date="2016-10" db="EMBL/GenBank/DDBJ databases">
        <authorList>
            <person name="de Groot N.N."/>
        </authorList>
    </citation>
    <scope>NUCLEOTIDE SEQUENCE [LARGE SCALE GENOMIC DNA]</scope>
    <source>
        <strain evidence="1 2">CGMCC 1.5070</strain>
    </source>
</reference>
<dbReference type="EMBL" id="FOCG01000001">
    <property type="protein sequence ID" value="SEM49775.1"/>
    <property type="molecule type" value="Genomic_DNA"/>
</dbReference>
<sequence length="497" mass="56137">MRLLWGDIHNHCGITYGFGSLENALSAAREHLDFCAVTGHAMWPDIPEKNNETEFLIEFHKNGFQKLAAHWPEIKETIKSYNKEGEFATFYSYEMHTSGIGDYHLVSPDDDIELLYAKNPKELLKKLSAYRAIMIPHHIAYTPGYRGIDWNSFDSSISPVVEVCSKHGCSMNDKSLYPYYHNMGVRDTHNTVYEGLKQGHQFGFVGSTDHHAGYPGSYGDCKMAVLCEEKTRDSIYNAICARRTYAVTGDKIKCNFTVNGEPFGSIIAAGNQPRVINLNVEACHFIDKIVLFKNLKPIKIINGEMLDEVNPMGRYKVRIEMGWGNNTDLYTWNGSAEVENGDIVDVEKCFRGRSVLAPSKDMKADDSVNQITNKVLQKSLQKVEWICQTVKNVSTLHPSTSAIVLEIDGSVNTKLKGCINGKCFEFTIEQLLQQGYTCPMKPYNSQTFKVYHAVPETQYKLNINLTDKAKSSECDIYHAEIRQTNSSCAYITPIYVK</sequence>
<dbReference type="SUPFAM" id="SSF89550">
    <property type="entry name" value="PHP domain-like"/>
    <property type="match status" value="1"/>
</dbReference>
<organism evidence="1 2">
    <name type="scientific">Hydrogenoanaerobacterium saccharovorans</name>
    <dbReference type="NCBI Taxonomy" id="474960"/>
    <lineage>
        <taxon>Bacteria</taxon>
        <taxon>Bacillati</taxon>
        <taxon>Bacillota</taxon>
        <taxon>Clostridia</taxon>
        <taxon>Eubacteriales</taxon>
        <taxon>Oscillospiraceae</taxon>
        <taxon>Hydrogenoanaerobacterium</taxon>
    </lineage>
</organism>
<dbReference type="Proteomes" id="UP000199158">
    <property type="component" value="Unassembled WGS sequence"/>
</dbReference>
<dbReference type="STRING" id="474960.SAMN05216180_0256"/>
<evidence type="ECO:0008006" key="3">
    <source>
        <dbReference type="Google" id="ProtNLM"/>
    </source>
</evidence>
<evidence type="ECO:0000313" key="1">
    <source>
        <dbReference type="EMBL" id="SEM49775.1"/>
    </source>
</evidence>
<dbReference type="RefSeq" id="WP_092750873.1">
    <property type="nucleotide sequence ID" value="NZ_FOCG01000001.1"/>
</dbReference>